<protein>
    <submittedName>
        <fullName evidence="2">Unannotated protein</fullName>
    </submittedName>
</protein>
<sequence>MLSISVLIWLIRPLMSASGPEPSMIVVSSFVITTFLALPRRSIVAFSSLRPTSSLITWPPVRIAMSCNIAFRRSPKPGALTATLLKVPRILLTTNVAKASPSISSAIITSGRPPCITFSRIGNMSRTAVILFATSKMYGLSSDASMRSVSVAKYGEM</sequence>
<dbReference type="EMBL" id="CAEZUN010000111">
    <property type="protein sequence ID" value="CAB4604968.1"/>
    <property type="molecule type" value="Genomic_DNA"/>
</dbReference>
<evidence type="ECO:0000313" key="2">
    <source>
        <dbReference type="EMBL" id="CAB5063146.1"/>
    </source>
</evidence>
<proteinExistence type="predicted"/>
<evidence type="ECO:0000313" key="1">
    <source>
        <dbReference type="EMBL" id="CAB4604968.1"/>
    </source>
</evidence>
<dbReference type="EMBL" id="CAFBQV010000062">
    <property type="protein sequence ID" value="CAB5063146.1"/>
    <property type="molecule type" value="Genomic_DNA"/>
</dbReference>
<dbReference type="AlphaFoldDB" id="A0A6J7UDW8"/>
<accession>A0A6J7UDW8</accession>
<gene>
    <name evidence="1" type="ORF">UFOPK1826_00935</name>
    <name evidence="2" type="ORF">UFOPK4345_00519</name>
</gene>
<name>A0A6J7UDW8_9ZZZZ</name>
<organism evidence="2">
    <name type="scientific">freshwater metagenome</name>
    <dbReference type="NCBI Taxonomy" id="449393"/>
    <lineage>
        <taxon>unclassified sequences</taxon>
        <taxon>metagenomes</taxon>
        <taxon>ecological metagenomes</taxon>
    </lineage>
</organism>
<reference evidence="2" key="1">
    <citation type="submission" date="2020-05" db="EMBL/GenBank/DDBJ databases">
        <authorList>
            <person name="Chiriac C."/>
            <person name="Salcher M."/>
            <person name="Ghai R."/>
            <person name="Kavagutti S V."/>
        </authorList>
    </citation>
    <scope>NUCLEOTIDE SEQUENCE</scope>
</reference>